<evidence type="ECO:0000256" key="1">
    <source>
        <dbReference type="ARBA" id="ARBA00004429"/>
    </source>
</evidence>
<dbReference type="PANTHER" id="PTHR32089:SF112">
    <property type="entry name" value="LYSOZYME-LIKE PROTEIN-RELATED"/>
    <property type="match status" value="1"/>
</dbReference>
<accession>A0ABQ3EJR2</accession>
<keyword evidence="6" id="KW-0812">Transmembrane</keyword>
<evidence type="ECO:0000256" key="6">
    <source>
        <dbReference type="SAM" id="Phobius"/>
    </source>
</evidence>
<evidence type="ECO:0000256" key="2">
    <source>
        <dbReference type="ARBA" id="ARBA00022519"/>
    </source>
</evidence>
<sequence length="812" mass="85982">MGRVLQLFKNLQLSTKIGGGFIVVLLLSAAAGGIGVYSISQLTQQTEMTNATMRLMQGLQDTNSARETYLRSLSKDDASAAAEQLDLLSGDLDALHAQFVAEGKDGSAFETAVEDVAALKRLFSRVRMSSDIQETQVAKMMTAVVNLQSIGTSVQADISKLAQAAAEQDKLAKAQLKDADRAGRLVAMIQGQALDMRYFFVKATTSSEEGAMRKTLLSAAKARREITKLQKIELTHLDPKVLATLADVSNILVDKLKALRDSTDFSEMYSLRQDITQSIDVLGETAKLVIGFTYRSIDDANRQMEEAVARKQTVDAALASVSNVMRRTFAVSSSSLAFLRAGSGMVSDAVSTEIDELGAAGREFKAAVKDIVGGEQAAKEAMKQIGAIRAGFGSMANGKQELANLISFLTGQSETVQGQIINIAAIEAENASAAGKLATNLIMTTVAVGLVLGILIALGLSIAITRPTKRLTGTMERLAKGDTEVEIAGLERGDEIGDMSRTVQVFRDNALERARLRKEQEQVAEKDAQKQREIEQLITDFRNTATNLLSSVNNSMGEMGQTASTMADLARGTSDQTERAAASSTDAANNVQMVSAAAEELSSSIEEIARQVSATTSVVAKATDSAHMSNDRIKQLAEATVKIGEVVGLIQAIAEQTNLLALNATIEAARAGEAGKGFAVVAAEVKELANQTSKATEEISSQISAIQNSTSDAVSSIEGISHTMDEVTAFTSAIATAVEQQGAATTEISRNVQEAAMGTSSVNENMTQVSDAVNETNAASTRVLTASTEVTESTRALGREVDDFLTAVAKVG</sequence>
<dbReference type="Proteomes" id="UP000637980">
    <property type="component" value="Unassembled WGS sequence"/>
</dbReference>
<evidence type="ECO:0000259" key="7">
    <source>
        <dbReference type="PROSITE" id="PS50111"/>
    </source>
</evidence>
<dbReference type="PROSITE" id="PS50885">
    <property type="entry name" value="HAMP"/>
    <property type="match status" value="1"/>
</dbReference>
<feature type="domain" description="HAMP" evidence="9">
    <location>
        <begin position="462"/>
        <end position="515"/>
    </location>
</feature>
<dbReference type="PRINTS" id="PR00260">
    <property type="entry name" value="CHEMTRNSDUCR"/>
</dbReference>
<dbReference type="SUPFAM" id="SSF58104">
    <property type="entry name" value="Methyl-accepting chemotaxis protein (MCP) signaling domain"/>
    <property type="match status" value="1"/>
</dbReference>
<keyword evidence="3 5" id="KW-0807">Transducer</keyword>
<dbReference type="InterPro" id="IPR004090">
    <property type="entry name" value="Chemotax_Me-accpt_rcpt"/>
</dbReference>
<dbReference type="PROSITE" id="PS50111">
    <property type="entry name" value="CHEMOTAXIS_TRANSDUC_2"/>
    <property type="match status" value="1"/>
</dbReference>
<dbReference type="CDD" id="cd06225">
    <property type="entry name" value="HAMP"/>
    <property type="match status" value="1"/>
</dbReference>
<dbReference type="Pfam" id="PF00672">
    <property type="entry name" value="HAMP"/>
    <property type="match status" value="1"/>
</dbReference>
<gene>
    <name evidence="10" type="ORF">GCM10007094_35790</name>
</gene>
<reference evidence="11" key="1">
    <citation type="journal article" date="2019" name="Int. J. Syst. Evol. Microbiol.">
        <title>The Global Catalogue of Microorganisms (GCM) 10K type strain sequencing project: providing services to taxonomists for standard genome sequencing and annotation.</title>
        <authorList>
            <consortium name="The Broad Institute Genomics Platform"/>
            <consortium name="The Broad Institute Genome Sequencing Center for Infectious Disease"/>
            <person name="Wu L."/>
            <person name="Ma J."/>
        </authorList>
    </citation>
    <scope>NUCLEOTIDE SEQUENCE [LARGE SCALE GENOMIC DNA]</scope>
    <source>
        <strain evidence="11">KCTC 12861</strain>
    </source>
</reference>
<dbReference type="InterPro" id="IPR004089">
    <property type="entry name" value="MCPsignal_dom"/>
</dbReference>
<keyword evidence="11" id="KW-1185">Reference proteome</keyword>
<comment type="caution">
    <text evidence="10">The sequence shown here is derived from an EMBL/GenBank/DDBJ whole genome shotgun (WGS) entry which is preliminary data.</text>
</comment>
<dbReference type="Gene3D" id="1.10.287.950">
    <property type="entry name" value="Methyl-accepting chemotaxis protein"/>
    <property type="match status" value="1"/>
</dbReference>
<keyword evidence="6" id="KW-1133">Transmembrane helix</keyword>
<feature type="transmembrane region" description="Helical" evidence="6">
    <location>
        <begin position="21"/>
        <end position="40"/>
    </location>
</feature>
<dbReference type="InterPro" id="IPR000727">
    <property type="entry name" value="T_SNARE_dom"/>
</dbReference>
<evidence type="ECO:0000256" key="4">
    <source>
        <dbReference type="ARBA" id="ARBA00029447"/>
    </source>
</evidence>
<evidence type="ECO:0000313" key="10">
    <source>
        <dbReference type="EMBL" id="GHB43194.1"/>
    </source>
</evidence>
<dbReference type="Gene3D" id="6.10.340.10">
    <property type="match status" value="1"/>
</dbReference>
<dbReference type="InterPro" id="IPR003660">
    <property type="entry name" value="HAMP_dom"/>
</dbReference>
<evidence type="ECO:0000256" key="3">
    <source>
        <dbReference type="ARBA" id="ARBA00023224"/>
    </source>
</evidence>
<dbReference type="PROSITE" id="PS50192">
    <property type="entry name" value="T_SNARE"/>
    <property type="match status" value="1"/>
</dbReference>
<dbReference type="RefSeq" id="WP_209009225.1">
    <property type="nucleotide sequence ID" value="NZ_BMXE01000007.1"/>
</dbReference>
<feature type="transmembrane region" description="Helical" evidence="6">
    <location>
        <begin position="441"/>
        <end position="465"/>
    </location>
</feature>
<dbReference type="EMBL" id="BMXE01000007">
    <property type="protein sequence ID" value="GHB43194.1"/>
    <property type="molecule type" value="Genomic_DNA"/>
</dbReference>
<evidence type="ECO:0000259" key="9">
    <source>
        <dbReference type="PROSITE" id="PS50885"/>
    </source>
</evidence>
<dbReference type="SMART" id="SM00304">
    <property type="entry name" value="HAMP"/>
    <property type="match status" value="1"/>
</dbReference>
<proteinExistence type="inferred from homology"/>
<keyword evidence="2" id="KW-0997">Cell inner membrane</keyword>
<dbReference type="Pfam" id="PF00015">
    <property type="entry name" value="MCPsignal"/>
    <property type="match status" value="1"/>
</dbReference>
<comment type="subcellular location">
    <subcellularLocation>
        <location evidence="1">Cell inner membrane</location>
        <topology evidence="1">Multi-pass membrane protein</topology>
    </subcellularLocation>
</comment>
<evidence type="ECO:0000259" key="8">
    <source>
        <dbReference type="PROSITE" id="PS50192"/>
    </source>
</evidence>
<keyword evidence="6" id="KW-0472">Membrane</keyword>
<dbReference type="SMART" id="SM00283">
    <property type="entry name" value="MA"/>
    <property type="match status" value="1"/>
</dbReference>
<organism evidence="10 11">
    <name type="scientific">Pseudovibrio japonicus</name>
    <dbReference type="NCBI Taxonomy" id="366534"/>
    <lineage>
        <taxon>Bacteria</taxon>
        <taxon>Pseudomonadati</taxon>
        <taxon>Pseudomonadota</taxon>
        <taxon>Alphaproteobacteria</taxon>
        <taxon>Hyphomicrobiales</taxon>
        <taxon>Stappiaceae</taxon>
        <taxon>Pseudovibrio</taxon>
    </lineage>
</organism>
<feature type="domain" description="Methyl-accepting transducer" evidence="7">
    <location>
        <begin position="555"/>
        <end position="791"/>
    </location>
</feature>
<protein>
    <recommendedName>
        <fullName evidence="12">Methyl-accepting chemotaxis protein</fullName>
    </recommendedName>
</protein>
<keyword evidence="2" id="KW-1003">Cell membrane</keyword>
<feature type="domain" description="T-SNARE coiled-coil homology" evidence="8">
    <location>
        <begin position="707"/>
        <end position="769"/>
    </location>
</feature>
<name>A0ABQ3EJR2_9HYPH</name>
<evidence type="ECO:0000313" key="11">
    <source>
        <dbReference type="Proteomes" id="UP000637980"/>
    </source>
</evidence>
<comment type="similarity">
    <text evidence="4">Belongs to the methyl-accepting chemotaxis (MCP) protein family.</text>
</comment>
<evidence type="ECO:0008006" key="12">
    <source>
        <dbReference type="Google" id="ProtNLM"/>
    </source>
</evidence>
<evidence type="ECO:0000256" key="5">
    <source>
        <dbReference type="PROSITE-ProRule" id="PRU00284"/>
    </source>
</evidence>
<dbReference type="PANTHER" id="PTHR32089">
    <property type="entry name" value="METHYL-ACCEPTING CHEMOTAXIS PROTEIN MCPB"/>
    <property type="match status" value="1"/>
</dbReference>